<dbReference type="GO" id="GO:0035312">
    <property type="term" value="F:5'-3' DNA exonuclease activity"/>
    <property type="evidence" value="ECO:0007669"/>
    <property type="project" value="TreeGrafter"/>
</dbReference>
<dbReference type="SMART" id="SM00481">
    <property type="entry name" value="POLIIIAc"/>
    <property type="match status" value="1"/>
</dbReference>
<comment type="caution">
    <text evidence="3">The sequence shown here is derived from an EMBL/GenBank/DDBJ whole genome shotgun (WGS) entry which is preliminary data.</text>
</comment>
<dbReference type="EMBL" id="QXJM01000014">
    <property type="protein sequence ID" value="RIE05223.1"/>
    <property type="molecule type" value="Genomic_DNA"/>
</dbReference>
<dbReference type="RefSeq" id="WP_119147455.1">
    <property type="nucleotide sequence ID" value="NZ_JBHSOV010000005.1"/>
</dbReference>
<organism evidence="3 4">
    <name type="scientific">Cohnella faecalis</name>
    <dbReference type="NCBI Taxonomy" id="2315694"/>
    <lineage>
        <taxon>Bacteria</taxon>
        <taxon>Bacillati</taxon>
        <taxon>Bacillota</taxon>
        <taxon>Bacilli</taxon>
        <taxon>Bacillales</taxon>
        <taxon>Paenibacillaceae</taxon>
        <taxon>Cohnella</taxon>
    </lineage>
</organism>
<dbReference type="InterPro" id="IPR016195">
    <property type="entry name" value="Pol/histidinol_Pase-like"/>
</dbReference>
<feature type="domain" description="Polymerase/histidinol phosphatase N-terminal" evidence="2">
    <location>
        <begin position="3"/>
        <end position="68"/>
    </location>
</feature>
<keyword evidence="4" id="KW-1185">Reference proteome</keyword>
<dbReference type="Gene3D" id="1.10.150.650">
    <property type="match status" value="1"/>
</dbReference>
<dbReference type="PANTHER" id="PTHR42924:SF3">
    <property type="entry name" value="POLYMERASE_HISTIDINOL PHOSPHATASE N-TERMINAL DOMAIN-CONTAINING PROTEIN"/>
    <property type="match status" value="1"/>
</dbReference>
<dbReference type="SUPFAM" id="SSF89550">
    <property type="entry name" value="PHP domain-like"/>
    <property type="match status" value="1"/>
</dbReference>
<reference evidence="3 4" key="1">
    <citation type="submission" date="2018-09" db="EMBL/GenBank/DDBJ databases">
        <title>Cohnella cavernae sp. nov., isolated from a karst cave.</title>
        <authorList>
            <person name="Zhu H."/>
        </authorList>
    </citation>
    <scope>NUCLEOTIDE SEQUENCE [LARGE SCALE GENOMIC DNA]</scope>
    <source>
        <strain evidence="3 4">K2E09-144</strain>
    </source>
</reference>
<name>A0A398CRP4_9BACL</name>
<dbReference type="GO" id="GO:0004534">
    <property type="term" value="F:5'-3' RNA exonuclease activity"/>
    <property type="evidence" value="ECO:0007669"/>
    <property type="project" value="TreeGrafter"/>
</dbReference>
<evidence type="ECO:0000313" key="4">
    <source>
        <dbReference type="Proteomes" id="UP000266340"/>
    </source>
</evidence>
<proteinExistence type="predicted"/>
<dbReference type="InterPro" id="IPR004013">
    <property type="entry name" value="PHP_dom"/>
</dbReference>
<gene>
    <name evidence="3" type="ORF">D3H35_01500</name>
</gene>
<feature type="region of interest" description="Disordered" evidence="1">
    <location>
        <begin position="286"/>
        <end position="306"/>
    </location>
</feature>
<dbReference type="AlphaFoldDB" id="A0A398CRP4"/>
<sequence length="306" mass="32988">MKTELHCHTRLSDGSFTFDEILASAIDKGISCLAITNHDTTRDLEEMRVKGLARGVEIIPGIEISAYDFARNRRVHILGYYIDPASPAIEALCAPLLEQRHQGCLSSIANLIEAGYDISLEDVLTYAEGGTGIYKQHIMHALIDKGYATAIYGDLYKQLFSRGENGEQPGIAYVKTTYVSAVDAIRVILQAGGVPVLAHPGQYRSFEALPELVKNGLRGIEVWHPLNGPTDEAMAACLAKEYGLVMTGGSDFHGIYGERETDLGSKCPGAEAILAMKAIASKPAPASMTVSKPMSDPGFREGAVSK</sequence>
<dbReference type="InterPro" id="IPR003141">
    <property type="entry name" value="Pol/His_phosphatase_N"/>
</dbReference>
<dbReference type="CDD" id="cd07438">
    <property type="entry name" value="PHP_HisPPase_AMP"/>
    <property type="match status" value="1"/>
</dbReference>
<dbReference type="PANTHER" id="PTHR42924">
    <property type="entry name" value="EXONUCLEASE"/>
    <property type="match status" value="1"/>
</dbReference>
<dbReference type="Pfam" id="PF02811">
    <property type="entry name" value="PHP"/>
    <property type="match status" value="1"/>
</dbReference>
<dbReference type="Proteomes" id="UP000266340">
    <property type="component" value="Unassembled WGS sequence"/>
</dbReference>
<dbReference type="InterPro" id="IPR052018">
    <property type="entry name" value="PHP_domain"/>
</dbReference>
<accession>A0A398CRP4</accession>
<evidence type="ECO:0000259" key="2">
    <source>
        <dbReference type="SMART" id="SM00481"/>
    </source>
</evidence>
<protein>
    <submittedName>
        <fullName evidence="3">PHP domain-containing protein</fullName>
    </submittedName>
</protein>
<evidence type="ECO:0000313" key="3">
    <source>
        <dbReference type="EMBL" id="RIE05223.1"/>
    </source>
</evidence>
<evidence type="ECO:0000256" key="1">
    <source>
        <dbReference type="SAM" id="MobiDB-lite"/>
    </source>
</evidence>
<dbReference type="Gene3D" id="3.20.20.140">
    <property type="entry name" value="Metal-dependent hydrolases"/>
    <property type="match status" value="1"/>
</dbReference>